<keyword evidence="5 6" id="KW-0482">Metalloprotease</keyword>
<organism evidence="9 10">
    <name type="scientific">Ereboglobus luteus</name>
    <dbReference type="NCBI Taxonomy" id="1796921"/>
    <lineage>
        <taxon>Bacteria</taxon>
        <taxon>Pseudomonadati</taxon>
        <taxon>Verrucomicrobiota</taxon>
        <taxon>Opitutia</taxon>
        <taxon>Opitutales</taxon>
        <taxon>Opitutaceae</taxon>
        <taxon>Ereboglobus</taxon>
    </lineage>
</organism>
<evidence type="ECO:0000313" key="9">
    <source>
        <dbReference type="EMBL" id="AWI10566.1"/>
    </source>
</evidence>
<gene>
    <name evidence="9" type="primary">pepF</name>
    <name evidence="9" type="ORF">CKA38_06815</name>
</gene>
<dbReference type="OrthoDB" id="9766487at2"/>
<keyword evidence="3 6" id="KW-0378">Hydrolase</keyword>
<dbReference type="AlphaFoldDB" id="A0A2U8E6W6"/>
<evidence type="ECO:0000259" key="7">
    <source>
        <dbReference type="Pfam" id="PF01432"/>
    </source>
</evidence>
<evidence type="ECO:0000256" key="6">
    <source>
        <dbReference type="RuleBase" id="RU368091"/>
    </source>
</evidence>
<evidence type="ECO:0000256" key="4">
    <source>
        <dbReference type="ARBA" id="ARBA00022833"/>
    </source>
</evidence>
<evidence type="ECO:0000256" key="5">
    <source>
        <dbReference type="ARBA" id="ARBA00023049"/>
    </source>
</evidence>
<dbReference type="Gene3D" id="1.10.287.830">
    <property type="entry name" value="putative peptidase helix hairpin domain like"/>
    <property type="match status" value="1"/>
</dbReference>
<evidence type="ECO:0000259" key="8">
    <source>
        <dbReference type="Pfam" id="PF08439"/>
    </source>
</evidence>
<keyword evidence="1 6" id="KW-0645">Protease</keyword>
<dbReference type="GO" id="GO:0046872">
    <property type="term" value="F:metal ion binding"/>
    <property type="evidence" value="ECO:0007669"/>
    <property type="project" value="UniProtKB-UniRule"/>
</dbReference>
<dbReference type="Gene3D" id="1.20.140.70">
    <property type="entry name" value="Oligopeptidase f, N-terminal domain"/>
    <property type="match status" value="1"/>
</dbReference>
<dbReference type="InterPro" id="IPR004438">
    <property type="entry name" value="Peptidase_M3B"/>
</dbReference>
<dbReference type="Proteomes" id="UP000244896">
    <property type="component" value="Chromosome"/>
</dbReference>
<dbReference type="CDD" id="cd09608">
    <property type="entry name" value="M3B_PepF"/>
    <property type="match status" value="1"/>
</dbReference>
<sequence>MSSTALAKPDTRNRAEIPDQYKWDFTPIFPNWDAWEAAMKDMEAKMNEYAALKGTLANGPEAVLRAQLLSDEIGKLSYKTYCYTSLQRDVDQRDNSMDAKLQRVQALFAKFGTQASWFTPELLTIPQATMETWIATTPALQPYRFPLLDTYRQQKHVLDEKGEKLLSYSAQANGTPRTVYQSLSTADIKFPAITLSDGGEVTLSPGAYMQILNTNMNQADRAKAFDAYYKTYTGNINTYASIYNGIMQRDWFVARARNYSTTLEAALEGNNIPTAVVENLIATARAGNKPLQRYLKLRKKLLGLDTYHIYDNYVPIYHVDKTYSYEDSRRLAIESIEPLGAEYGKRFREFANSKQLDVYENEGKRSGAYSMGVYGVGSYVLLNHNDTLDAAFTYAHEAGHALHSMLSAENQPFATAGYTIFVAEVASTTNERFLLDRLLKETTDPKERFLLLQHAVDSILGTFYRQIVFADYELRAHRLVEEGRPITAKVLTGIYRQCLADYYGDAMTADELECMTWARIPHFFNSPYYVYQYATCFASSAQIYKKMTTGPAASRQAAVENYLTLLKSGGNDHPVEQLKKAGVDLTKPEAVQAVVDQLDELVTQLEREAAKIESGK</sequence>
<keyword evidence="2 6" id="KW-0479">Metal-binding</keyword>
<dbReference type="KEGG" id="elut:CKA38_06815"/>
<dbReference type="InterPro" id="IPR045090">
    <property type="entry name" value="Pept_M3A_M3B"/>
</dbReference>
<accession>A0A2U8E6W6</accession>
<name>A0A2U8E6W6_9BACT</name>
<dbReference type="SUPFAM" id="SSF55486">
    <property type="entry name" value="Metalloproteases ('zincins'), catalytic domain"/>
    <property type="match status" value="1"/>
</dbReference>
<feature type="domain" description="Peptidase M3A/M3B catalytic" evidence="7">
    <location>
        <begin position="213"/>
        <end position="593"/>
    </location>
</feature>
<dbReference type="GO" id="GO:0006518">
    <property type="term" value="P:peptide metabolic process"/>
    <property type="evidence" value="ECO:0007669"/>
    <property type="project" value="TreeGrafter"/>
</dbReference>
<dbReference type="Pfam" id="PF08439">
    <property type="entry name" value="Peptidase_M3_N"/>
    <property type="match status" value="1"/>
</dbReference>
<proteinExistence type="inferred from homology"/>
<feature type="domain" description="Oligopeptidase F N-terminal" evidence="8">
    <location>
        <begin position="121"/>
        <end position="190"/>
    </location>
</feature>
<evidence type="ECO:0000313" key="10">
    <source>
        <dbReference type="Proteomes" id="UP000244896"/>
    </source>
</evidence>
<reference evidence="9 10" key="1">
    <citation type="journal article" date="2018" name="Syst. Appl. Microbiol.">
        <title>Ereboglobus luteus gen. nov. sp. nov. from cockroach guts, and new insights into the oxygen relationship of the genera Opitutus and Didymococcus (Verrucomicrobia: Opitutaceae).</title>
        <authorList>
            <person name="Tegtmeier D."/>
            <person name="Belitz A."/>
            <person name="Radek R."/>
            <person name="Heimerl T."/>
            <person name="Brune A."/>
        </authorList>
    </citation>
    <scope>NUCLEOTIDE SEQUENCE [LARGE SCALE GENOMIC DNA]</scope>
    <source>
        <strain evidence="9 10">Ho45</strain>
    </source>
</reference>
<dbReference type="NCBIfam" id="TIGR00181">
    <property type="entry name" value="pepF"/>
    <property type="match status" value="1"/>
</dbReference>
<dbReference type="EMBL" id="CP023004">
    <property type="protein sequence ID" value="AWI10566.1"/>
    <property type="molecule type" value="Genomic_DNA"/>
</dbReference>
<dbReference type="GO" id="GO:0004222">
    <property type="term" value="F:metalloendopeptidase activity"/>
    <property type="evidence" value="ECO:0007669"/>
    <property type="project" value="UniProtKB-UniRule"/>
</dbReference>
<evidence type="ECO:0000256" key="1">
    <source>
        <dbReference type="ARBA" id="ARBA00022670"/>
    </source>
</evidence>
<dbReference type="InterPro" id="IPR013647">
    <property type="entry name" value="OligopepF_N_dom"/>
</dbReference>
<dbReference type="PANTHER" id="PTHR11804:SF84">
    <property type="entry name" value="SACCHAROLYSIN"/>
    <property type="match status" value="1"/>
</dbReference>
<comment type="function">
    <text evidence="6">Has oligopeptidase activity and degrades a variety of small bioactive peptides.</text>
</comment>
<dbReference type="PANTHER" id="PTHR11804">
    <property type="entry name" value="PROTEASE M3 THIMET OLIGOPEPTIDASE-RELATED"/>
    <property type="match status" value="1"/>
</dbReference>
<keyword evidence="4 6" id="KW-0862">Zinc</keyword>
<dbReference type="InterPro" id="IPR001567">
    <property type="entry name" value="Pept_M3A_M3B_dom"/>
</dbReference>
<comment type="similarity">
    <text evidence="6">Belongs to the peptidase M3B family.</text>
</comment>
<keyword evidence="10" id="KW-1185">Reference proteome</keyword>
<evidence type="ECO:0000256" key="2">
    <source>
        <dbReference type="ARBA" id="ARBA00022723"/>
    </source>
</evidence>
<dbReference type="InterPro" id="IPR042088">
    <property type="entry name" value="OligoPept_F_C"/>
</dbReference>
<dbReference type="Pfam" id="PF01432">
    <property type="entry name" value="Peptidase_M3"/>
    <property type="match status" value="1"/>
</dbReference>
<dbReference type="Gene3D" id="1.10.1370.20">
    <property type="entry name" value="Oligoendopeptidase f, C-terminal domain"/>
    <property type="match status" value="1"/>
</dbReference>
<comment type="cofactor">
    <cofactor evidence="6">
        <name>Zn(2+)</name>
        <dbReference type="ChEBI" id="CHEBI:29105"/>
    </cofactor>
    <text evidence="6">Binds 1 zinc ion.</text>
</comment>
<dbReference type="GO" id="GO:0006508">
    <property type="term" value="P:proteolysis"/>
    <property type="evidence" value="ECO:0007669"/>
    <property type="project" value="UniProtKB-KW"/>
</dbReference>
<protein>
    <recommendedName>
        <fullName evidence="6">Oligopeptidase F</fullName>
        <ecNumber evidence="6">3.4.24.-</ecNumber>
    </recommendedName>
</protein>
<evidence type="ECO:0000256" key="3">
    <source>
        <dbReference type="ARBA" id="ARBA00022801"/>
    </source>
</evidence>
<dbReference type="EC" id="3.4.24.-" evidence="6"/>